<dbReference type="InterPro" id="IPR013601">
    <property type="entry name" value="FAE1_typ3_polyketide_synth"/>
</dbReference>
<dbReference type="InterPro" id="IPR012392">
    <property type="entry name" value="3-ktacl-CoA_syn"/>
</dbReference>
<sequence length="501" mass="55897">MDPLSLPKLKQHNSLSNIIAIFLSTMAMLSKNLHSTSTPLQLQLVLLSLQRLFLFQQWNWNPIFHLLLLFCFFLVYVLRVGALAFKPPSVYLVDFSCFKPPSTCQLPLSRFIQHASSIISFDSQSVEFMAKIVASSGLSEQTYLPPALLSSPPKTHQREYIKEAEMILLPLMDDLLTKAKLSPRDIDILVIHCSAFCPSPSLSSIIVNKYSMRSDVKSFNLSGMGCSSGAIGIDLAQNLLKTNNNCYAIVISTEILSAGWYSGHERSKLLINCLFRMGSAALLLTNRKEASKTSKYRFIRTLRTQTAFDDKAYLTAIREEDDDGKLGVTINKGLLPAAGELLRSHMTILGLKILPLTEKLKHVVSVIRKKFKDKEGEIYMPSFKTAIQHFCLPTSGRALIGEIAKGLNLDGRDVEASLMTLHRFGNQSSSSMWYELAYMEARERVKKGDKVLMLGMGTGPKCGSCVWECVRPIAGDSNKNNPWRDCIHLYPIEAVSSISQT</sequence>
<name>A0A0D2NMR4_GOSRA</name>
<dbReference type="GO" id="GO:0009922">
    <property type="term" value="F:fatty acid elongase activity"/>
    <property type="evidence" value="ECO:0007669"/>
    <property type="project" value="UniProtKB-EC"/>
</dbReference>
<dbReference type="OrthoDB" id="329835at2759"/>
<evidence type="ECO:0000259" key="9">
    <source>
        <dbReference type="Pfam" id="PF08541"/>
    </source>
</evidence>
<gene>
    <name evidence="10" type="ORF">B456_006G065600</name>
</gene>
<keyword evidence="3 6" id="KW-0808">Transferase</keyword>
<evidence type="ECO:0000256" key="5">
    <source>
        <dbReference type="ARBA" id="ARBA00047375"/>
    </source>
</evidence>
<dbReference type="EC" id="2.3.1.-" evidence="6"/>
<evidence type="ECO:0000313" key="10">
    <source>
        <dbReference type="EMBL" id="KJB34437.1"/>
    </source>
</evidence>
<keyword evidence="7" id="KW-0812">Transmembrane</keyword>
<dbReference type="OMA" id="PKTHQRE"/>
<dbReference type="Gramene" id="KJB34437">
    <property type="protein sequence ID" value="KJB34437"/>
    <property type="gene ID" value="B456_006G065600"/>
</dbReference>
<keyword evidence="4 6" id="KW-0012">Acyltransferase</keyword>
<evidence type="ECO:0000256" key="7">
    <source>
        <dbReference type="SAM" id="Phobius"/>
    </source>
</evidence>
<keyword evidence="7" id="KW-1133">Transmembrane helix</keyword>
<evidence type="ECO:0000256" key="1">
    <source>
        <dbReference type="ARBA" id="ARBA00005194"/>
    </source>
</evidence>
<organism evidence="10 11">
    <name type="scientific">Gossypium raimondii</name>
    <name type="common">Peruvian cotton</name>
    <name type="synonym">Gossypium klotzschianum subsp. raimondii</name>
    <dbReference type="NCBI Taxonomy" id="29730"/>
    <lineage>
        <taxon>Eukaryota</taxon>
        <taxon>Viridiplantae</taxon>
        <taxon>Streptophyta</taxon>
        <taxon>Embryophyta</taxon>
        <taxon>Tracheophyta</taxon>
        <taxon>Spermatophyta</taxon>
        <taxon>Magnoliopsida</taxon>
        <taxon>eudicotyledons</taxon>
        <taxon>Gunneridae</taxon>
        <taxon>Pentapetalae</taxon>
        <taxon>rosids</taxon>
        <taxon>malvids</taxon>
        <taxon>Malvales</taxon>
        <taxon>Malvaceae</taxon>
        <taxon>Malvoideae</taxon>
        <taxon>Gossypium</taxon>
    </lineage>
</organism>
<comment type="pathway">
    <text evidence="1 6">Lipid metabolism; fatty acid biosynthesis.</text>
</comment>
<feature type="domain" description="Beta-ketoacyl-[acyl-carrier-protein] synthase III C-terminal" evidence="9">
    <location>
        <begin position="386"/>
        <end position="468"/>
    </location>
</feature>
<dbReference type="STRING" id="29730.A0A0D2NMR4"/>
<comment type="similarity">
    <text evidence="2 6">Belongs to the thiolase-like superfamily. Chalcone/stilbene synthases family.</text>
</comment>
<dbReference type="GO" id="GO:0006633">
    <property type="term" value="P:fatty acid biosynthetic process"/>
    <property type="evidence" value="ECO:0007669"/>
    <property type="project" value="UniProtKB-UniPathway"/>
</dbReference>
<dbReference type="KEGG" id="gra:105798726"/>
<evidence type="ECO:0000313" key="11">
    <source>
        <dbReference type="Proteomes" id="UP000032304"/>
    </source>
</evidence>
<dbReference type="eggNOG" id="ENOG502QRZR">
    <property type="taxonomic scope" value="Eukaryota"/>
</dbReference>
<dbReference type="Proteomes" id="UP000032304">
    <property type="component" value="Chromosome 6"/>
</dbReference>
<dbReference type="Gene3D" id="3.40.47.10">
    <property type="match status" value="2"/>
</dbReference>
<dbReference type="SUPFAM" id="SSF53901">
    <property type="entry name" value="Thiolase-like"/>
    <property type="match status" value="2"/>
</dbReference>
<evidence type="ECO:0000256" key="3">
    <source>
        <dbReference type="ARBA" id="ARBA00022679"/>
    </source>
</evidence>
<dbReference type="InterPro" id="IPR013747">
    <property type="entry name" value="ACP_syn_III_C"/>
</dbReference>
<comment type="catalytic activity">
    <reaction evidence="5">
        <text>a very-long-chain acyl-CoA + malonyl-CoA + H(+) = a very-long-chain 3-oxoacyl-CoA + CO2 + CoA</text>
        <dbReference type="Rhea" id="RHEA:32727"/>
        <dbReference type="ChEBI" id="CHEBI:15378"/>
        <dbReference type="ChEBI" id="CHEBI:16526"/>
        <dbReference type="ChEBI" id="CHEBI:57287"/>
        <dbReference type="ChEBI" id="CHEBI:57384"/>
        <dbReference type="ChEBI" id="CHEBI:90725"/>
        <dbReference type="ChEBI" id="CHEBI:90736"/>
        <dbReference type="EC" id="2.3.1.199"/>
    </reaction>
</comment>
<evidence type="ECO:0000259" key="8">
    <source>
        <dbReference type="Pfam" id="PF08392"/>
    </source>
</evidence>
<dbReference type="AlphaFoldDB" id="A0A0D2NMR4"/>
<feature type="transmembrane region" description="Helical" evidence="7">
    <location>
        <begin position="66"/>
        <end position="85"/>
    </location>
</feature>
<evidence type="ECO:0000256" key="2">
    <source>
        <dbReference type="ARBA" id="ARBA00005531"/>
    </source>
</evidence>
<feature type="domain" description="FAE" evidence="8">
    <location>
        <begin position="85"/>
        <end position="370"/>
    </location>
</feature>
<accession>A0A0D2NMR4</accession>
<dbReference type="PIRSF" id="PIRSF036417">
    <property type="entry name" value="3-ktacl-CoA_syn"/>
    <property type="match status" value="1"/>
</dbReference>
<evidence type="ECO:0000256" key="6">
    <source>
        <dbReference type="PIRNR" id="PIRNR036417"/>
    </source>
</evidence>
<dbReference type="Pfam" id="PF08392">
    <property type="entry name" value="FAE1_CUT1_RppA"/>
    <property type="match status" value="1"/>
</dbReference>
<dbReference type="InterPro" id="IPR016039">
    <property type="entry name" value="Thiolase-like"/>
</dbReference>
<keyword evidence="7" id="KW-0472">Membrane</keyword>
<reference evidence="10 11" key="1">
    <citation type="journal article" date="2012" name="Nature">
        <title>Repeated polyploidization of Gossypium genomes and the evolution of spinnable cotton fibres.</title>
        <authorList>
            <person name="Paterson A.H."/>
            <person name="Wendel J.F."/>
            <person name="Gundlach H."/>
            <person name="Guo H."/>
            <person name="Jenkins J."/>
            <person name="Jin D."/>
            <person name="Llewellyn D."/>
            <person name="Showmaker K.C."/>
            <person name="Shu S."/>
            <person name="Udall J."/>
            <person name="Yoo M.J."/>
            <person name="Byers R."/>
            <person name="Chen W."/>
            <person name="Doron-Faigenboim A."/>
            <person name="Duke M.V."/>
            <person name="Gong L."/>
            <person name="Grimwood J."/>
            <person name="Grover C."/>
            <person name="Grupp K."/>
            <person name="Hu G."/>
            <person name="Lee T.H."/>
            <person name="Li J."/>
            <person name="Lin L."/>
            <person name="Liu T."/>
            <person name="Marler B.S."/>
            <person name="Page J.T."/>
            <person name="Roberts A.W."/>
            <person name="Romanel E."/>
            <person name="Sanders W.S."/>
            <person name="Szadkowski E."/>
            <person name="Tan X."/>
            <person name="Tang H."/>
            <person name="Xu C."/>
            <person name="Wang J."/>
            <person name="Wang Z."/>
            <person name="Zhang D."/>
            <person name="Zhang L."/>
            <person name="Ashrafi H."/>
            <person name="Bedon F."/>
            <person name="Bowers J.E."/>
            <person name="Brubaker C.L."/>
            <person name="Chee P.W."/>
            <person name="Das S."/>
            <person name="Gingle A.R."/>
            <person name="Haigler C.H."/>
            <person name="Harker D."/>
            <person name="Hoffmann L.V."/>
            <person name="Hovav R."/>
            <person name="Jones D.C."/>
            <person name="Lemke C."/>
            <person name="Mansoor S."/>
            <person name="ur Rahman M."/>
            <person name="Rainville L.N."/>
            <person name="Rambani A."/>
            <person name="Reddy U.K."/>
            <person name="Rong J.K."/>
            <person name="Saranga Y."/>
            <person name="Scheffler B.E."/>
            <person name="Scheffler J.A."/>
            <person name="Stelly D.M."/>
            <person name="Triplett B.A."/>
            <person name="Van Deynze A."/>
            <person name="Vaslin M.F."/>
            <person name="Waghmare V.N."/>
            <person name="Walford S.A."/>
            <person name="Wright R.J."/>
            <person name="Zaki E.A."/>
            <person name="Zhang T."/>
            <person name="Dennis E.S."/>
            <person name="Mayer K.F."/>
            <person name="Peterson D.G."/>
            <person name="Rokhsar D.S."/>
            <person name="Wang X."/>
            <person name="Schmutz J."/>
        </authorList>
    </citation>
    <scope>NUCLEOTIDE SEQUENCE [LARGE SCALE GENOMIC DNA]</scope>
</reference>
<dbReference type="GO" id="GO:0016020">
    <property type="term" value="C:membrane"/>
    <property type="evidence" value="ECO:0007669"/>
    <property type="project" value="InterPro"/>
</dbReference>
<dbReference type="UniPathway" id="UPA00094"/>
<evidence type="ECO:0000256" key="4">
    <source>
        <dbReference type="ARBA" id="ARBA00023315"/>
    </source>
</evidence>
<dbReference type="CDD" id="cd00831">
    <property type="entry name" value="CHS_like"/>
    <property type="match status" value="1"/>
</dbReference>
<keyword evidence="11" id="KW-1185">Reference proteome</keyword>
<proteinExistence type="inferred from homology"/>
<dbReference type="EMBL" id="CM001745">
    <property type="protein sequence ID" value="KJB34437.1"/>
    <property type="molecule type" value="Genomic_DNA"/>
</dbReference>
<protein>
    <recommendedName>
        <fullName evidence="6">3-ketoacyl-CoA synthase</fullName>
        <ecNumber evidence="6">2.3.1.-</ecNumber>
    </recommendedName>
</protein>
<dbReference type="Pfam" id="PF08541">
    <property type="entry name" value="ACP_syn_III_C"/>
    <property type="match status" value="1"/>
</dbReference>
<dbReference type="PANTHER" id="PTHR31561">
    <property type="entry name" value="3-KETOACYL-COA SYNTHASE"/>
    <property type="match status" value="1"/>
</dbReference>